<accession>A0A5D6WMA9</accession>
<dbReference type="PANTHER" id="PTHR43000">
    <property type="entry name" value="DTDP-D-GLUCOSE 4,6-DEHYDRATASE-RELATED"/>
    <property type="match status" value="1"/>
</dbReference>
<dbReference type="InterPro" id="IPR001509">
    <property type="entry name" value="Epimerase_deHydtase"/>
</dbReference>
<evidence type="ECO:0000259" key="2">
    <source>
        <dbReference type="Pfam" id="PF01370"/>
    </source>
</evidence>
<comment type="similarity">
    <text evidence="1">Belongs to the NAD(P)-dependent epimerase/dehydratase family.</text>
</comment>
<organism evidence="3 4">
    <name type="scientific">Selenomonas caprae</name>
    <dbReference type="NCBI Taxonomy" id="2606905"/>
    <lineage>
        <taxon>Bacteria</taxon>
        <taxon>Bacillati</taxon>
        <taxon>Bacillota</taxon>
        <taxon>Negativicutes</taxon>
        <taxon>Selenomonadales</taxon>
        <taxon>Selenomonadaceae</taxon>
        <taxon>Selenomonas</taxon>
    </lineage>
</organism>
<gene>
    <name evidence="3" type="ORF">FZ041_09630</name>
</gene>
<feature type="domain" description="NAD-dependent epimerase/dehydratase" evidence="2">
    <location>
        <begin position="3"/>
        <end position="236"/>
    </location>
</feature>
<evidence type="ECO:0000313" key="4">
    <source>
        <dbReference type="Proteomes" id="UP000322783"/>
    </source>
</evidence>
<proteinExistence type="inferred from homology"/>
<comment type="caution">
    <text evidence="3">The sequence shown here is derived from an EMBL/GenBank/DDBJ whole genome shotgun (WGS) entry which is preliminary data.</text>
</comment>
<dbReference type="Gene3D" id="3.40.50.720">
    <property type="entry name" value="NAD(P)-binding Rossmann-like Domain"/>
    <property type="match status" value="1"/>
</dbReference>
<dbReference type="AlphaFoldDB" id="A0A5D6WMA9"/>
<dbReference type="Gene3D" id="3.90.25.10">
    <property type="entry name" value="UDP-galactose 4-epimerase, domain 1"/>
    <property type="match status" value="1"/>
</dbReference>
<dbReference type="InterPro" id="IPR036291">
    <property type="entry name" value="NAD(P)-bd_dom_sf"/>
</dbReference>
<keyword evidence="4" id="KW-1185">Reference proteome</keyword>
<dbReference type="Pfam" id="PF01370">
    <property type="entry name" value="Epimerase"/>
    <property type="match status" value="1"/>
</dbReference>
<dbReference type="EMBL" id="VTOZ01000019">
    <property type="protein sequence ID" value="TYZ28028.1"/>
    <property type="molecule type" value="Genomic_DNA"/>
</dbReference>
<evidence type="ECO:0000313" key="3">
    <source>
        <dbReference type="EMBL" id="TYZ28028.1"/>
    </source>
</evidence>
<dbReference type="SUPFAM" id="SSF51735">
    <property type="entry name" value="NAD(P)-binding Rossmann-fold domains"/>
    <property type="match status" value="1"/>
</dbReference>
<protein>
    <submittedName>
        <fullName evidence="3">NAD-dependent epimerase/dehydratase family protein</fullName>
    </submittedName>
</protein>
<dbReference type="Proteomes" id="UP000322783">
    <property type="component" value="Unassembled WGS sequence"/>
</dbReference>
<reference evidence="3 4" key="1">
    <citation type="submission" date="2019-08" db="EMBL/GenBank/DDBJ databases">
        <title>Selenomonas sp. mPRGC5 and Selenomonas sp. mPRGC8 isolated from ruminal fluid of dairy goat (Capra hircus).</title>
        <authorList>
            <person name="Poothong S."/>
            <person name="Nuengjamnong C."/>
            <person name="Tanasupawat S."/>
        </authorList>
    </citation>
    <scope>NUCLEOTIDE SEQUENCE [LARGE SCALE GENOMIC DNA]</scope>
    <source>
        <strain evidence="4">mPRGC8</strain>
    </source>
</reference>
<dbReference type="RefSeq" id="WP_149189397.1">
    <property type="nucleotide sequence ID" value="NZ_VTOZ01000019.1"/>
</dbReference>
<name>A0A5D6WMA9_9FIRM</name>
<sequence length="307" mass="33234">MKVLVTGGAGFIGSHLVRQLLAAGNEVTVLDNVSTGDWGHLPAGCEEWEMDIRSQEIIPRIMKARFDAIVHLAAQTMVNVSIDDPAFDAMQNVVGTVNVLEAARKSEVGRVIFASTAAGYGDVAETELPIKEQQALQPMSFYGLSKVTVEKYLAMYKEVFGLDYVALRFANVYGERQGDTGEGGVISIFAKRVAAGKGITIYGNGEQTRDFIYAGDIAAGICAALETENVNAVYNLSTSTETSLNELVKIMEDITWKKVDVSYGAVRTGDIRRSVLDNSMAVQNLGWKPQTSLKKGLKNTIGYFKGA</sequence>
<evidence type="ECO:0000256" key="1">
    <source>
        <dbReference type="ARBA" id="ARBA00007637"/>
    </source>
</evidence>